<feature type="region of interest" description="Disordered" evidence="1">
    <location>
        <begin position="422"/>
        <end position="449"/>
    </location>
</feature>
<sequence>QWEFSNSNFLRNQPDLLYFVTRKKGKDTENIKEPNEVDLNHILNEIASIKKHQMTISVDLKNIQRDNQILWQETVTARDRHRRQQETIDKILRFLASVFSADKKRAIVPKKRRLLLGNSDTDYGNQEMIGSLSNWALGDEGQGVANSNPSASENELNRLMNNPAALSILASLAVNDPTSTNNLPQLDLLNSLSTTSSDAIDDFLDPSNFSSLLQPQSDQVLNQTAPSSDDSSSSSTLANEKTLNSESLVSSAASASIPNNNTSSDTINAQYKVPEQRAIKNNVVPGAPSLLDQNESIFNTNGAINNIEERINALDSNVDYLTSLTAQLGYDPETNDDLELENGTGDDFLSYYDANFNPTEQDRQMLFSIMDSGKSANADTHKDEETHKARASTAKTTKTVTPYVPPMVQYPSQYYAREYTDNREALSTRDTNQLKTSMEEKDDDDESTTTIDELNIDDLLANLDDDNTFIGYNERK</sequence>
<feature type="region of interest" description="Disordered" evidence="1">
    <location>
        <begin position="218"/>
        <end position="243"/>
    </location>
</feature>
<dbReference type="OrthoDB" id="2422317at2759"/>
<name>A0A9N9BI13_9GLOM</name>
<organism evidence="2 3">
    <name type="scientific">Acaulospora morrowiae</name>
    <dbReference type="NCBI Taxonomy" id="94023"/>
    <lineage>
        <taxon>Eukaryota</taxon>
        <taxon>Fungi</taxon>
        <taxon>Fungi incertae sedis</taxon>
        <taxon>Mucoromycota</taxon>
        <taxon>Glomeromycotina</taxon>
        <taxon>Glomeromycetes</taxon>
        <taxon>Diversisporales</taxon>
        <taxon>Acaulosporaceae</taxon>
        <taxon>Acaulospora</taxon>
    </lineage>
</organism>
<reference evidence="2" key="1">
    <citation type="submission" date="2021-06" db="EMBL/GenBank/DDBJ databases">
        <authorList>
            <person name="Kallberg Y."/>
            <person name="Tangrot J."/>
            <person name="Rosling A."/>
        </authorList>
    </citation>
    <scope>NUCLEOTIDE SEQUENCE</scope>
    <source>
        <strain evidence="2">CL551</strain>
    </source>
</reference>
<dbReference type="Proteomes" id="UP000789342">
    <property type="component" value="Unassembled WGS sequence"/>
</dbReference>
<dbReference type="EMBL" id="CAJVPV010004247">
    <property type="protein sequence ID" value="CAG8569442.1"/>
    <property type="molecule type" value="Genomic_DNA"/>
</dbReference>
<protein>
    <submittedName>
        <fullName evidence="2">1380_t:CDS:1</fullName>
    </submittedName>
</protein>
<comment type="caution">
    <text evidence="2">The sequence shown here is derived from an EMBL/GenBank/DDBJ whole genome shotgun (WGS) entry which is preliminary data.</text>
</comment>
<evidence type="ECO:0000256" key="1">
    <source>
        <dbReference type="SAM" id="MobiDB-lite"/>
    </source>
</evidence>
<feature type="region of interest" description="Disordered" evidence="1">
    <location>
        <begin position="376"/>
        <end position="396"/>
    </location>
</feature>
<evidence type="ECO:0000313" key="3">
    <source>
        <dbReference type="Proteomes" id="UP000789342"/>
    </source>
</evidence>
<accession>A0A9N9BI13</accession>
<keyword evidence="3" id="KW-1185">Reference proteome</keyword>
<dbReference type="AlphaFoldDB" id="A0A9N9BI13"/>
<proteinExistence type="predicted"/>
<gene>
    <name evidence="2" type="ORF">AMORRO_LOCUS6394</name>
</gene>
<feature type="compositionally biased region" description="Basic and acidic residues" evidence="1">
    <location>
        <begin position="379"/>
        <end position="388"/>
    </location>
</feature>
<evidence type="ECO:0000313" key="2">
    <source>
        <dbReference type="EMBL" id="CAG8569442.1"/>
    </source>
</evidence>
<feature type="non-terminal residue" evidence="2">
    <location>
        <position position="476"/>
    </location>
</feature>